<evidence type="ECO:0000313" key="2">
    <source>
        <dbReference type="EMBL" id="KDP26266.1"/>
    </source>
</evidence>
<sequence>MTHTSVEAANNHHSAAHPYFMSTVTTAKVAPSNENCQNGTLRQQSRQNGAPPLSKPFRECKQVAILKPGYEGNLGSTKRGLSVSNWCTESSSGMYH</sequence>
<dbReference type="EMBL" id="KK914913">
    <property type="protein sequence ID" value="KDP26266.1"/>
    <property type="molecule type" value="Genomic_DNA"/>
</dbReference>
<dbReference type="AlphaFoldDB" id="A0A067JQQ2"/>
<proteinExistence type="predicted"/>
<name>A0A067JQQ2_JATCU</name>
<accession>A0A067JQQ2</accession>
<evidence type="ECO:0000313" key="3">
    <source>
        <dbReference type="Proteomes" id="UP000027138"/>
    </source>
</evidence>
<keyword evidence="3" id="KW-1185">Reference proteome</keyword>
<organism evidence="2 3">
    <name type="scientific">Jatropha curcas</name>
    <name type="common">Barbados nut</name>
    <dbReference type="NCBI Taxonomy" id="180498"/>
    <lineage>
        <taxon>Eukaryota</taxon>
        <taxon>Viridiplantae</taxon>
        <taxon>Streptophyta</taxon>
        <taxon>Embryophyta</taxon>
        <taxon>Tracheophyta</taxon>
        <taxon>Spermatophyta</taxon>
        <taxon>Magnoliopsida</taxon>
        <taxon>eudicotyledons</taxon>
        <taxon>Gunneridae</taxon>
        <taxon>Pentapetalae</taxon>
        <taxon>rosids</taxon>
        <taxon>fabids</taxon>
        <taxon>Malpighiales</taxon>
        <taxon>Euphorbiaceae</taxon>
        <taxon>Crotonoideae</taxon>
        <taxon>Jatropheae</taxon>
        <taxon>Jatropha</taxon>
    </lineage>
</organism>
<reference evidence="2 3" key="1">
    <citation type="journal article" date="2014" name="PLoS ONE">
        <title>Global Analysis of Gene Expression Profiles in Physic Nut (Jatropha curcas L.) Seedlings Exposed to Salt Stress.</title>
        <authorList>
            <person name="Zhang L."/>
            <person name="Zhang C."/>
            <person name="Wu P."/>
            <person name="Chen Y."/>
            <person name="Li M."/>
            <person name="Jiang H."/>
            <person name="Wu G."/>
        </authorList>
    </citation>
    <scope>NUCLEOTIDE SEQUENCE [LARGE SCALE GENOMIC DNA]</scope>
    <source>
        <strain evidence="3">cv. GZQX0401</strain>
        <tissue evidence="2">Young leaves</tissue>
    </source>
</reference>
<evidence type="ECO:0000256" key="1">
    <source>
        <dbReference type="SAM" id="MobiDB-lite"/>
    </source>
</evidence>
<protein>
    <submittedName>
        <fullName evidence="2">Uncharacterized protein</fullName>
    </submittedName>
</protein>
<dbReference type="Proteomes" id="UP000027138">
    <property type="component" value="Unassembled WGS sequence"/>
</dbReference>
<feature type="region of interest" description="Disordered" evidence="1">
    <location>
        <begin position="31"/>
        <end position="56"/>
    </location>
</feature>
<gene>
    <name evidence="2" type="ORF">JCGZ_22438</name>
</gene>
<feature type="compositionally biased region" description="Polar residues" evidence="1">
    <location>
        <begin position="31"/>
        <end position="48"/>
    </location>
</feature>